<reference evidence="3 4" key="1">
    <citation type="journal article" date="2019" name="Sci. Rep.">
        <title>Orb-weaving spider Araneus ventricosus genome elucidates the spidroin gene catalogue.</title>
        <authorList>
            <person name="Kono N."/>
            <person name="Nakamura H."/>
            <person name="Ohtoshi R."/>
            <person name="Moran D.A.P."/>
            <person name="Shinohara A."/>
            <person name="Yoshida Y."/>
            <person name="Fujiwara M."/>
            <person name="Mori M."/>
            <person name="Tomita M."/>
            <person name="Arakawa K."/>
        </authorList>
    </citation>
    <scope>NUCLEOTIDE SEQUENCE [LARGE SCALE GENOMIC DNA]</scope>
</reference>
<evidence type="ECO:0000259" key="2">
    <source>
        <dbReference type="Pfam" id="PF16087"/>
    </source>
</evidence>
<feature type="domain" description="Transposase Tc1-like" evidence="1">
    <location>
        <begin position="79"/>
        <end position="140"/>
    </location>
</feature>
<evidence type="ECO:0008006" key="5">
    <source>
        <dbReference type="Google" id="ProtNLM"/>
    </source>
</evidence>
<protein>
    <recommendedName>
        <fullName evidence="5">DUF4817 domain-containing protein</fullName>
    </recommendedName>
</protein>
<comment type="caution">
    <text evidence="3">The sequence shown here is derived from an EMBL/GenBank/DDBJ whole genome shotgun (WGS) entry which is preliminary data.</text>
</comment>
<dbReference type="InterPro" id="IPR036397">
    <property type="entry name" value="RNaseH_sf"/>
</dbReference>
<dbReference type="Gene3D" id="3.30.420.10">
    <property type="entry name" value="Ribonuclease H-like superfamily/Ribonuclease H"/>
    <property type="match status" value="1"/>
</dbReference>
<dbReference type="AlphaFoldDB" id="A0A4Y2C1F9"/>
<sequence>MLPFTNMEKADMHFIYGTANGNGSEAQRLYGERFPDRLLPDRKAFERLHRKLCVTGSFLASRSDAGRARTDGALVVEEDILDVVDDQSSTSARAVARQLHVSHSTTRRVLKDERLHSYPVQRVQELTQRDYPRRVEFALWFLKKSAVNPDFGATMLFTDECAFTREGVFNTNNHHVWADVNPLATYSYAHQ</sequence>
<dbReference type="InterPro" id="IPR032135">
    <property type="entry name" value="DUF4817"/>
</dbReference>
<evidence type="ECO:0000313" key="3">
    <source>
        <dbReference type="EMBL" id="GBL98232.1"/>
    </source>
</evidence>
<dbReference type="EMBL" id="BGPR01000138">
    <property type="protein sequence ID" value="GBL98232.1"/>
    <property type="molecule type" value="Genomic_DNA"/>
</dbReference>
<dbReference type="Pfam" id="PF01498">
    <property type="entry name" value="HTH_Tnp_Tc3_2"/>
    <property type="match status" value="1"/>
</dbReference>
<name>A0A4Y2C1F9_ARAVE</name>
<organism evidence="3 4">
    <name type="scientific">Araneus ventricosus</name>
    <name type="common">Orbweaver spider</name>
    <name type="synonym">Epeira ventricosa</name>
    <dbReference type="NCBI Taxonomy" id="182803"/>
    <lineage>
        <taxon>Eukaryota</taxon>
        <taxon>Metazoa</taxon>
        <taxon>Ecdysozoa</taxon>
        <taxon>Arthropoda</taxon>
        <taxon>Chelicerata</taxon>
        <taxon>Arachnida</taxon>
        <taxon>Araneae</taxon>
        <taxon>Araneomorphae</taxon>
        <taxon>Entelegynae</taxon>
        <taxon>Araneoidea</taxon>
        <taxon>Araneidae</taxon>
        <taxon>Araneus</taxon>
    </lineage>
</organism>
<dbReference type="InterPro" id="IPR002492">
    <property type="entry name" value="Transposase_Tc1-like"/>
</dbReference>
<dbReference type="GO" id="GO:0006313">
    <property type="term" value="P:DNA transposition"/>
    <property type="evidence" value="ECO:0007669"/>
    <property type="project" value="InterPro"/>
</dbReference>
<dbReference type="PANTHER" id="PTHR47326:SF1">
    <property type="entry name" value="HTH PSQ-TYPE DOMAIN-CONTAINING PROTEIN"/>
    <property type="match status" value="1"/>
</dbReference>
<dbReference type="Proteomes" id="UP000499080">
    <property type="component" value="Unassembled WGS sequence"/>
</dbReference>
<dbReference type="GO" id="GO:0003677">
    <property type="term" value="F:DNA binding"/>
    <property type="evidence" value="ECO:0007669"/>
    <property type="project" value="InterPro"/>
</dbReference>
<dbReference type="PANTHER" id="PTHR47326">
    <property type="entry name" value="TRANSPOSABLE ELEMENT TC3 TRANSPOSASE-LIKE PROTEIN"/>
    <property type="match status" value="1"/>
</dbReference>
<gene>
    <name evidence="3" type="ORF">AVEN_174043_1</name>
</gene>
<dbReference type="OrthoDB" id="6437217at2759"/>
<dbReference type="Pfam" id="PF16087">
    <property type="entry name" value="DUF4817"/>
    <property type="match status" value="1"/>
</dbReference>
<accession>A0A4Y2C1F9</accession>
<evidence type="ECO:0000259" key="1">
    <source>
        <dbReference type="Pfam" id="PF01498"/>
    </source>
</evidence>
<dbReference type="GO" id="GO:0015074">
    <property type="term" value="P:DNA integration"/>
    <property type="evidence" value="ECO:0007669"/>
    <property type="project" value="InterPro"/>
</dbReference>
<evidence type="ECO:0000313" key="4">
    <source>
        <dbReference type="Proteomes" id="UP000499080"/>
    </source>
</evidence>
<keyword evidence="4" id="KW-1185">Reference proteome</keyword>
<feature type="domain" description="DUF4817" evidence="2">
    <location>
        <begin position="8"/>
        <end position="57"/>
    </location>
</feature>
<proteinExistence type="predicted"/>